<reference evidence="14 15" key="1">
    <citation type="submission" date="2016-02" db="EMBL/GenBank/DDBJ databases">
        <authorList>
            <person name="Wen L."/>
            <person name="He K."/>
            <person name="Yang H."/>
        </authorList>
    </citation>
    <scope>NUCLEOTIDE SEQUENCE [LARGE SCALE GENOMIC DNA]</scope>
    <source>
        <strain evidence="14">ShG14-8</strain>
    </source>
</reference>
<comment type="subunit">
    <text evidence="3">The complex is composed of two ATP-binding proteins (NodI) and two transmembrane proteins (NodJ).</text>
</comment>
<evidence type="ECO:0000256" key="10">
    <source>
        <dbReference type="ARBA" id="ARBA00023136"/>
    </source>
</evidence>
<evidence type="ECO:0000256" key="1">
    <source>
        <dbReference type="ARBA" id="ARBA00004429"/>
    </source>
</evidence>
<evidence type="ECO:0000256" key="5">
    <source>
        <dbReference type="ARBA" id="ARBA00022458"/>
    </source>
</evidence>
<dbReference type="AlphaFoldDB" id="A0A139BPA5"/>
<evidence type="ECO:0000256" key="11">
    <source>
        <dbReference type="ARBA" id="ARBA00025119"/>
    </source>
</evidence>
<dbReference type="PANTHER" id="PTHR43229">
    <property type="entry name" value="NODULATION PROTEIN J"/>
    <property type="match status" value="1"/>
</dbReference>
<keyword evidence="6 12" id="KW-1003">Cell membrane</keyword>
<dbReference type="EMBL" id="LSLI01000145">
    <property type="protein sequence ID" value="KXS30768.1"/>
    <property type="molecule type" value="Genomic_DNA"/>
</dbReference>
<dbReference type="GO" id="GO:0140359">
    <property type="term" value="F:ABC-type transporter activity"/>
    <property type="evidence" value="ECO:0007669"/>
    <property type="project" value="InterPro"/>
</dbReference>
<dbReference type="Pfam" id="PF01061">
    <property type="entry name" value="ABC2_membrane"/>
    <property type="match status" value="1"/>
</dbReference>
<evidence type="ECO:0000256" key="9">
    <source>
        <dbReference type="ARBA" id="ARBA00022989"/>
    </source>
</evidence>
<evidence type="ECO:0000259" key="13">
    <source>
        <dbReference type="PROSITE" id="PS51012"/>
    </source>
</evidence>
<comment type="similarity">
    <text evidence="2">Belongs to the ABC-2 integral membrane protein family. Lipooligosaccharide exporter (TC 3.A.1.102) subfamily.</text>
</comment>
<feature type="transmembrane region" description="Helical" evidence="12">
    <location>
        <begin position="29"/>
        <end position="52"/>
    </location>
</feature>
<dbReference type="GO" id="GO:0043190">
    <property type="term" value="C:ATP-binding cassette (ABC) transporter complex"/>
    <property type="evidence" value="ECO:0007669"/>
    <property type="project" value="InterPro"/>
</dbReference>
<dbReference type="Proteomes" id="UP000070578">
    <property type="component" value="Unassembled WGS sequence"/>
</dbReference>
<proteinExistence type="inferred from homology"/>
<dbReference type="NCBIfam" id="TIGR01291">
    <property type="entry name" value="nodJ"/>
    <property type="match status" value="1"/>
</dbReference>
<dbReference type="InterPro" id="IPR005981">
    <property type="entry name" value="ABC_transptNodJ"/>
</dbReference>
<feature type="domain" description="ABC transmembrane type-2" evidence="13">
    <location>
        <begin position="32"/>
        <end position="258"/>
    </location>
</feature>
<feature type="transmembrane region" description="Helical" evidence="12">
    <location>
        <begin position="125"/>
        <end position="142"/>
    </location>
</feature>
<evidence type="ECO:0000256" key="4">
    <source>
        <dbReference type="ARBA" id="ARBA00022448"/>
    </source>
</evidence>
<evidence type="ECO:0000256" key="3">
    <source>
        <dbReference type="ARBA" id="ARBA00011350"/>
    </source>
</evidence>
<feature type="transmembrane region" description="Helical" evidence="12">
    <location>
        <begin position="148"/>
        <end position="170"/>
    </location>
</feature>
<keyword evidence="10 12" id="KW-0472">Membrane</keyword>
<name>A0A139BPA5_9PROT</name>
<keyword evidence="4 12" id="KW-0813">Transport</keyword>
<dbReference type="PANTHER" id="PTHR43229:SF2">
    <property type="entry name" value="NODULATION PROTEIN J"/>
    <property type="match status" value="1"/>
</dbReference>
<accession>A0A139BPA5</accession>
<dbReference type="PIRSF" id="PIRSF006648">
    <property type="entry name" value="DrrB"/>
    <property type="match status" value="1"/>
</dbReference>
<evidence type="ECO:0000256" key="7">
    <source>
        <dbReference type="ARBA" id="ARBA00022519"/>
    </source>
</evidence>
<dbReference type="InterPro" id="IPR000412">
    <property type="entry name" value="ABC_2_transport"/>
</dbReference>
<evidence type="ECO:0000256" key="2">
    <source>
        <dbReference type="ARBA" id="ARBA00008394"/>
    </source>
</evidence>
<feature type="transmembrane region" description="Helical" evidence="12">
    <location>
        <begin position="233"/>
        <end position="255"/>
    </location>
</feature>
<keyword evidence="9 12" id="KW-1133">Transmembrane helix</keyword>
<keyword evidence="8 12" id="KW-0812">Transmembrane</keyword>
<organism evidence="14 15">
    <name type="scientific">Candidatus Gallionella acididurans</name>
    <dbReference type="NCBI Taxonomy" id="1796491"/>
    <lineage>
        <taxon>Bacteria</taxon>
        <taxon>Pseudomonadati</taxon>
        <taxon>Pseudomonadota</taxon>
        <taxon>Betaproteobacteria</taxon>
        <taxon>Nitrosomonadales</taxon>
        <taxon>Gallionellaceae</taxon>
        <taxon>Gallionella</taxon>
    </lineage>
</organism>
<feature type="transmembrane region" description="Helical" evidence="12">
    <location>
        <begin position="64"/>
        <end position="87"/>
    </location>
</feature>
<comment type="subcellular location">
    <subcellularLocation>
        <location evidence="1 12">Cell inner membrane</location>
        <topology evidence="1 12">Multi-pass membrane protein</topology>
    </subcellularLocation>
</comment>
<reference evidence="14 15" key="2">
    <citation type="submission" date="2016-03" db="EMBL/GenBank/DDBJ databases">
        <title>New uncultured bacterium of the family Gallionellaceae from acid mine drainage: description and reconstruction of genome based on metagenomic analysis of microbial community.</title>
        <authorList>
            <person name="Kadnikov V."/>
            <person name="Ivasenko D."/>
            <person name="Beletsky A."/>
            <person name="Mardanov A."/>
            <person name="Danilova E."/>
            <person name="Pimenov N."/>
            <person name="Karnachuk O."/>
            <person name="Ravin N."/>
        </authorList>
    </citation>
    <scope>NUCLEOTIDE SEQUENCE [LARGE SCALE GENOMIC DNA]</scope>
    <source>
        <strain evidence="14">ShG14-8</strain>
    </source>
</reference>
<evidence type="ECO:0000256" key="6">
    <source>
        <dbReference type="ARBA" id="ARBA00022475"/>
    </source>
</evidence>
<evidence type="ECO:0000313" key="14">
    <source>
        <dbReference type="EMBL" id="KXS30768.1"/>
    </source>
</evidence>
<comment type="caution">
    <text evidence="14">The sequence shown here is derived from an EMBL/GenBank/DDBJ whole genome shotgun (WGS) entry which is preliminary data.</text>
</comment>
<gene>
    <name evidence="14" type="ORF">AWT59_3104</name>
</gene>
<evidence type="ECO:0000256" key="12">
    <source>
        <dbReference type="RuleBase" id="RU361157"/>
    </source>
</evidence>
<dbReference type="PATRIC" id="fig|1796491.3.peg.3409"/>
<dbReference type="InterPro" id="IPR013525">
    <property type="entry name" value="ABC2_TM"/>
</dbReference>
<dbReference type="GO" id="GO:0015772">
    <property type="term" value="P:oligosaccharide transport"/>
    <property type="evidence" value="ECO:0007669"/>
    <property type="project" value="InterPro"/>
</dbReference>
<feature type="transmembrane region" description="Helical" evidence="12">
    <location>
        <begin position="177"/>
        <end position="198"/>
    </location>
</feature>
<keyword evidence="5" id="KW-0536">Nodulation</keyword>
<protein>
    <recommendedName>
        <fullName evidence="12">Transport permease protein</fullName>
    </recommendedName>
</protein>
<evidence type="ECO:0000256" key="8">
    <source>
        <dbReference type="ARBA" id="ARBA00022692"/>
    </source>
</evidence>
<dbReference type="InterPro" id="IPR047817">
    <property type="entry name" value="ABC2_TM_bact-type"/>
</dbReference>
<evidence type="ECO:0000313" key="15">
    <source>
        <dbReference type="Proteomes" id="UP000070578"/>
    </source>
</evidence>
<keyword evidence="7" id="KW-0997">Cell inner membrane</keyword>
<dbReference type="PROSITE" id="PS51012">
    <property type="entry name" value="ABC_TM2"/>
    <property type="match status" value="1"/>
</dbReference>
<dbReference type="InterPro" id="IPR051784">
    <property type="entry name" value="Nod_factor_ABC_transporter"/>
</dbReference>
<comment type="function">
    <text evidence="11">Part of the ABC transporter complex NodIJ involved in the export of the nodulation factors (Nod factors), the bacterial signal molecules that induce symbiosis and subsequent nodulation induction. Nod factors are LCO (lipo-chitin oligosaccharide), a modified beta-1,4-linked N-acetylglucosamine oligosaccharide. This subunit encodes the transporter.</text>
</comment>
<dbReference type="PRINTS" id="PR00164">
    <property type="entry name" value="ABC2TRNSPORT"/>
</dbReference>
<sequence>MNKRYFAAPQLSLRFIPIWRRNFMVWKKMAGSSILGHLADPVIYMLGLGYGLGGMLPQIGGTSYIAFLAGGTVCYSTMNSASFEALYSGFARMHEQRTWEAILNTPVTLDDIVCAEIVWAASKSLLSGLAVLLVIWLLGLSHSPLSLWIIPLAFLVGLCFASIGLIVTALAPSYDYFMYYFTLAITPMVLLCGVFFPVDRLPAMLQNVSSLLPLTHAIDLARPLLTNRVPPGFMLHITVLLGYSLSGFYLSLVLFRKRLSQ</sequence>